<organism evidence="2 3">
    <name type="scientific">Nocardioides donggukensis</name>
    <dbReference type="NCBI Taxonomy" id="2774019"/>
    <lineage>
        <taxon>Bacteria</taxon>
        <taxon>Bacillati</taxon>
        <taxon>Actinomycetota</taxon>
        <taxon>Actinomycetes</taxon>
        <taxon>Propionibacteriales</taxon>
        <taxon>Nocardioidaceae</taxon>
        <taxon>Nocardioides</taxon>
    </lineage>
</organism>
<dbReference type="AlphaFoldDB" id="A0A927Q375"/>
<reference evidence="2" key="1">
    <citation type="submission" date="2020-09" db="EMBL/GenBank/DDBJ databases">
        <title>Nocardioides sp. strain MJB4 16S ribosomal RNA gene Genome sequencing and assembly.</title>
        <authorList>
            <person name="Kim I."/>
        </authorList>
    </citation>
    <scope>NUCLEOTIDE SEQUENCE</scope>
    <source>
        <strain evidence="2">MJB4</strain>
    </source>
</reference>
<feature type="region of interest" description="Disordered" evidence="1">
    <location>
        <begin position="1"/>
        <end position="52"/>
    </location>
</feature>
<dbReference type="EMBL" id="JACYXZ010000003">
    <property type="protein sequence ID" value="MBD8870331.1"/>
    <property type="molecule type" value="Genomic_DNA"/>
</dbReference>
<proteinExistence type="predicted"/>
<gene>
    <name evidence="2" type="ORF">IE331_11910</name>
</gene>
<feature type="compositionally biased region" description="Basic and acidic residues" evidence="1">
    <location>
        <begin position="16"/>
        <end position="29"/>
    </location>
</feature>
<keyword evidence="3" id="KW-1185">Reference proteome</keyword>
<evidence type="ECO:0000256" key="1">
    <source>
        <dbReference type="SAM" id="MobiDB-lite"/>
    </source>
</evidence>
<dbReference type="RefSeq" id="WP_192143644.1">
    <property type="nucleotide sequence ID" value="NZ_JACYXZ010000003.1"/>
</dbReference>
<evidence type="ECO:0000313" key="2">
    <source>
        <dbReference type="EMBL" id="MBD8870331.1"/>
    </source>
</evidence>
<dbReference type="Proteomes" id="UP000616839">
    <property type="component" value="Unassembled WGS sequence"/>
</dbReference>
<evidence type="ECO:0000313" key="3">
    <source>
        <dbReference type="Proteomes" id="UP000616839"/>
    </source>
</evidence>
<protein>
    <submittedName>
        <fullName evidence="2">Uncharacterized protein</fullName>
    </submittedName>
</protein>
<name>A0A927Q375_9ACTN</name>
<accession>A0A927Q375</accession>
<comment type="caution">
    <text evidence="2">The sequence shown here is derived from an EMBL/GenBank/DDBJ whole genome shotgun (WGS) entry which is preliminary data.</text>
</comment>
<feature type="compositionally biased region" description="Low complexity" evidence="1">
    <location>
        <begin position="1"/>
        <end position="11"/>
    </location>
</feature>
<sequence>MKSLTRTLSRLLGGGKRPEEPHQGEHHIESGSSPTQDDALRQGFSTIFRRLR</sequence>